<feature type="region of interest" description="Disordered" evidence="7">
    <location>
        <begin position="1"/>
        <end position="22"/>
    </location>
</feature>
<name>A0A059GA28_9PROT</name>
<dbReference type="AlphaFoldDB" id="A0A059GA28"/>
<dbReference type="Gene3D" id="3.40.640.10">
    <property type="entry name" value="Type I PLP-dependent aspartate aminotransferase-like (Major domain)"/>
    <property type="match status" value="1"/>
</dbReference>
<dbReference type="InterPro" id="IPR015421">
    <property type="entry name" value="PyrdxlP-dep_Trfase_major"/>
</dbReference>
<dbReference type="SUPFAM" id="SSF53383">
    <property type="entry name" value="PLP-dependent transferases"/>
    <property type="match status" value="1"/>
</dbReference>
<evidence type="ECO:0000256" key="2">
    <source>
        <dbReference type="ARBA" id="ARBA00009077"/>
    </source>
</evidence>
<dbReference type="NCBIfam" id="TIGR01326">
    <property type="entry name" value="OAH_OAS_sulfhy"/>
    <property type="match status" value="1"/>
</dbReference>
<proteinExistence type="inferred from homology"/>
<organism evidence="8 9">
    <name type="scientific">Hyphomonas oceanitis SCH89</name>
    <dbReference type="NCBI Taxonomy" id="1280953"/>
    <lineage>
        <taxon>Bacteria</taxon>
        <taxon>Pseudomonadati</taxon>
        <taxon>Pseudomonadota</taxon>
        <taxon>Alphaproteobacteria</taxon>
        <taxon>Hyphomonadales</taxon>
        <taxon>Hyphomonadaceae</taxon>
        <taxon>Hyphomonas</taxon>
    </lineage>
</organism>
<evidence type="ECO:0000256" key="6">
    <source>
        <dbReference type="RuleBase" id="RU362118"/>
    </source>
</evidence>
<evidence type="ECO:0000313" key="8">
    <source>
        <dbReference type="EMBL" id="KDA03395.1"/>
    </source>
</evidence>
<dbReference type="GO" id="GO:0071269">
    <property type="term" value="P:L-homocysteine biosynthetic process"/>
    <property type="evidence" value="ECO:0007669"/>
    <property type="project" value="TreeGrafter"/>
</dbReference>
<evidence type="ECO:0000256" key="7">
    <source>
        <dbReference type="SAM" id="MobiDB-lite"/>
    </source>
</evidence>
<evidence type="ECO:0000256" key="4">
    <source>
        <dbReference type="ARBA" id="ARBA00022898"/>
    </source>
</evidence>
<dbReference type="GO" id="GO:0004124">
    <property type="term" value="F:cysteine synthase activity"/>
    <property type="evidence" value="ECO:0007669"/>
    <property type="project" value="TreeGrafter"/>
</dbReference>
<sequence>MPVQTPPKRYKTRKHYPDREKQMTQGFSTRAIHAGAAPDPVSGSRAQPIHQTTSFVFRDAEHAANLFALQEFGNIYTRLGNPTTGALEARIADLEGGTMGVATASGHAAQLLAFHVLMEPGTNIVAARQLYGGSINQLSHAFKKFGWGVKFVDIDDVAAFEAAIDDKTRVIFTESLANPGGLVTDMKAIADIAQRHGLPYMVDNTMASPYLCRPLEHGANIIVESLTKFIGGHGNSIGGMVIDGGNFDWLAHKDKFPTMASPQSYYNDMVFGEAFGALPLGPDGANVNIAFAIAARAFSLRDLGPAMSPMNAFLIMTGCETLPLRMERHCANALKVATHLQGHEKVSWVRYAGLAGDPHNDLAKTYLPKGAGAVFTFGLKGGHAAGVKLVEGVKLFSHLANIGDTRSLIIHPASTTHSQLTDAQKTAAGAAPDTVRLSVGIEDAADIIADLDQALAAL</sequence>
<dbReference type="STRING" id="1280953.HOC_05918"/>
<dbReference type="GO" id="GO:0005737">
    <property type="term" value="C:cytoplasm"/>
    <property type="evidence" value="ECO:0007669"/>
    <property type="project" value="TreeGrafter"/>
</dbReference>
<accession>A0A059GA28</accession>
<evidence type="ECO:0000256" key="5">
    <source>
        <dbReference type="PIRSR" id="PIRSR001434-2"/>
    </source>
</evidence>
<protein>
    <submittedName>
        <fullName evidence="8">O-acetylhomoserine aminocarboxypropyltransferase</fullName>
        <ecNumber evidence="8">2.5.1.49</ecNumber>
    </submittedName>
</protein>
<keyword evidence="4 5" id="KW-0663">Pyridoxal phosphate</keyword>
<dbReference type="Gene3D" id="3.90.1150.10">
    <property type="entry name" value="Aspartate Aminotransferase, domain 1"/>
    <property type="match status" value="1"/>
</dbReference>
<dbReference type="EC" id="2.5.1.49" evidence="8"/>
<evidence type="ECO:0000256" key="1">
    <source>
        <dbReference type="ARBA" id="ARBA00001933"/>
    </source>
</evidence>
<dbReference type="GO" id="GO:0019346">
    <property type="term" value="P:transsulfuration"/>
    <property type="evidence" value="ECO:0007669"/>
    <property type="project" value="InterPro"/>
</dbReference>
<keyword evidence="9" id="KW-1185">Reference proteome</keyword>
<dbReference type="FunFam" id="3.40.640.10:FF:000035">
    <property type="entry name" value="O-succinylhomoserine sulfhydrylase"/>
    <property type="match status" value="1"/>
</dbReference>
<dbReference type="GO" id="GO:0006535">
    <property type="term" value="P:cysteine biosynthetic process from serine"/>
    <property type="evidence" value="ECO:0007669"/>
    <property type="project" value="TreeGrafter"/>
</dbReference>
<gene>
    <name evidence="8" type="ORF">HOC_05918</name>
</gene>
<evidence type="ECO:0000313" key="9">
    <source>
        <dbReference type="Proteomes" id="UP000024942"/>
    </source>
</evidence>
<dbReference type="InterPro" id="IPR006235">
    <property type="entry name" value="OAc-hSer/O-AcSer_sulfhydrylase"/>
</dbReference>
<feature type="modified residue" description="N6-(pyridoxal phosphate)lysine" evidence="5">
    <location>
        <position position="228"/>
    </location>
</feature>
<dbReference type="PANTHER" id="PTHR43797">
    <property type="entry name" value="HOMOCYSTEINE/CYSTEINE SYNTHASE"/>
    <property type="match status" value="1"/>
</dbReference>
<comment type="caution">
    <text evidence="8">The sequence shown here is derived from an EMBL/GenBank/DDBJ whole genome shotgun (WGS) entry which is preliminary data.</text>
</comment>
<dbReference type="Proteomes" id="UP000024942">
    <property type="component" value="Unassembled WGS sequence"/>
</dbReference>
<dbReference type="PANTHER" id="PTHR43797:SF2">
    <property type="entry name" value="HOMOCYSTEINE_CYSTEINE SYNTHASE"/>
    <property type="match status" value="1"/>
</dbReference>
<dbReference type="InterPro" id="IPR015424">
    <property type="entry name" value="PyrdxlP-dep_Trfase"/>
</dbReference>
<comment type="cofactor">
    <cofactor evidence="1 6">
        <name>pyridoxal 5'-phosphate</name>
        <dbReference type="ChEBI" id="CHEBI:597326"/>
    </cofactor>
</comment>
<evidence type="ECO:0000256" key="3">
    <source>
        <dbReference type="ARBA" id="ARBA00022679"/>
    </source>
</evidence>
<dbReference type="CDD" id="cd00614">
    <property type="entry name" value="CGS_like"/>
    <property type="match status" value="1"/>
</dbReference>
<reference evidence="8 9" key="1">
    <citation type="journal article" date="2014" name="Antonie Van Leeuwenhoek">
        <title>Hyphomonas beringensis sp. nov. and Hyphomonas chukchiensis sp. nov., isolated from surface seawater of the Bering Sea and Chukchi Sea.</title>
        <authorList>
            <person name="Li C."/>
            <person name="Lai Q."/>
            <person name="Li G."/>
            <person name="Dong C."/>
            <person name="Wang J."/>
            <person name="Liao Y."/>
            <person name="Shao Z."/>
        </authorList>
    </citation>
    <scope>NUCLEOTIDE SEQUENCE [LARGE SCALE GENOMIC DNA]</scope>
    <source>
        <strain evidence="8 9">SCH89</strain>
    </source>
</reference>
<dbReference type="NCBIfam" id="NF004650">
    <property type="entry name" value="PRK05994.1"/>
    <property type="match status" value="1"/>
</dbReference>
<dbReference type="eggNOG" id="COG2873">
    <property type="taxonomic scope" value="Bacteria"/>
</dbReference>
<dbReference type="EMBL" id="ARYL01000006">
    <property type="protein sequence ID" value="KDA03395.1"/>
    <property type="molecule type" value="Genomic_DNA"/>
</dbReference>
<dbReference type="GO" id="GO:0003961">
    <property type="term" value="F:O-acetylhomoserine aminocarboxypropyltransferase activity"/>
    <property type="evidence" value="ECO:0007669"/>
    <property type="project" value="UniProtKB-EC"/>
</dbReference>
<dbReference type="InterPro" id="IPR000277">
    <property type="entry name" value="Cys/Met-Metab_PyrdxlP-dep_enz"/>
</dbReference>
<keyword evidence="3 8" id="KW-0808">Transferase</keyword>
<comment type="similarity">
    <text evidence="2 6">Belongs to the trans-sulfuration enzymes family.</text>
</comment>
<dbReference type="GO" id="GO:0030170">
    <property type="term" value="F:pyridoxal phosphate binding"/>
    <property type="evidence" value="ECO:0007669"/>
    <property type="project" value="InterPro"/>
</dbReference>
<dbReference type="PATRIC" id="fig|1280953.3.peg.1191"/>
<dbReference type="InterPro" id="IPR015422">
    <property type="entry name" value="PyrdxlP-dep_Trfase_small"/>
</dbReference>
<dbReference type="PIRSF" id="PIRSF001434">
    <property type="entry name" value="CGS"/>
    <property type="match status" value="1"/>
</dbReference>
<dbReference type="Pfam" id="PF01053">
    <property type="entry name" value="Cys_Met_Meta_PP"/>
    <property type="match status" value="1"/>
</dbReference>